<feature type="compositionally biased region" description="Basic and acidic residues" evidence="1">
    <location>
        <begin position="741"/>
        <end position="756"/>
    </location>
</feature>
<dbReference type="InterPro" id="IPR011009">
    <property type="entry name" value="Kinase-like_dom_sf"/>
</dbReference>
<feature type="region of interest" description="Disordered" evidence="1">
    <location>
        <begin position="1"/>
        <end position="66"/>
    </location>
</feature>
<feature type="compositionally biased region" description="Pro residues" evidence="1">
    <location>
        <begin position="439"/>
        <end position="449"/>
    </location>
</feature>
<feature type="compositionally biased region" description="Basic residues" evidence="1">
    <location>
        <begin position="730"/>
        <end position="740"/>
    </location>
</feature>
<dbReference type="STRING" id="60169.A0A1V6NE48"/>
<dbReference type="Gene3D" id="1.10.510.10">
    <property type="entry name" value="Transferase(Phosphotransferase) domain 1"/>
    <property type="match status" value="1"/>
</dbReference>
<reference evidence="3" key="1">
    <citation type="journal article" date="2017" name="Nat. Microbiol.">
        <title>Global analysis of biosynthetic gene clusters reveals vast potential of secondary metabolite production in Penicillium species.</title>
        <authorList>
            <person name="Nielsen J.C."/>
            <person name="Grijseels S."/>
            <person name="Prigent S."/>
            <person name="Ji B."/>
            <person name="Dainat J."/>
            <person name="Nielsen K.F."/>
            <person name="Frisvad J.C."/>
            <person name="Workman M."/>
            <person name="Nielsen J."/>
        </authorList>
    </citation>
    <scope>NUCLEOTIDE SEQUENCE [LARGE SCALE GENOMIC DNA]</scope>
    <source>
        <strain evidence="3">IBT 4502</strain>
    </source>
</reference>
<dbReference type="SUPFAM" id="SSF56112">
    <property type="entry name" value="Protein kinase-like (PK-like)"/>
    <property type="match status" value="1"/>
</dbReference>
<feature type="compositionally biased region" description="Basic and acidic residues" evidence="1">
    <location>
        <begin position="7"/>
        <end position="66"/>
    </location>
</feature>
<sequence length="756" mass="86521">MANSSPDYKKLFLEEKERRKQAEERTNQAEESRKQAEESRKQAEESRRQEEERRKQAEDEGRLDRERNRPTTFVEFIRLCHNLLSRPLRVELPSSSTTGTIPLPTGKYCPSRLEVWTDCSARQKEIYTSVCNYLQPAEEGQARLFTPLNALEENAKQFGYRSMSSEQAVENYERNAVENYVHNIIQELCSIDAAREEFGLGDGIKFENHTNLLEADEGVEASASQPSQIERPKAVSFFFIHRVDGNSHTLLATAEYKPPHKLSVEAFYLGLREMDLYKEIVRSNKIPTDKEAKLRYDAERLVCSAIVQEYHVMIQEGLEYSYVTTGIARVLLRVPYDNPSTLYYHFCDPNTEVDPEAENGFQEPKTSIARVLCLCLMAFRSSIRDHEWRSRARQNLRIWGSNFSRTHSKVPKGSQPLPNSDSTYLEYSSPESGLSYEPPSSPPVSPPEPAAERRRVPIRPRGTCAPPNDRHRTQSPESSGSDSNQAMGRKRGFSQVTSSPSTKRAGREEDARRYQDSQSRRDAQFCTQRCLIGLQTGVNLDDSCPNVQLHRRDPNDLKHPITSDDLVRLLNEQLDDNIDRCIPFGRCGSYGAPFKLTCIVYGYTVIGKGTTSNLWKQVSSEAQVYRILRRAQGSAVPVFLGTIDLAKIYFLHGAGEIRHMLVMGWGGENTAEMEIEPWLSREIRRSTKEIKALGVVHDDLRYDNILWNKELGRALIIDFHRATLRTRPLKRSRPEKRKLSRRESGGVKRLHLKEED</sequence>
<dbReference type="OrthoDB" id="2156052at2759"/>
<dbReference type="Proteomes" id="UP000191408">
    <property type="component" value="Unassembled WGS sequence"/>
</dbReference>
<evidence type="ECO:0000313" key="3">
    <source>
        <dbReference type="Proteomes" id="UP000191408"/>
    </source>
</evidence>
<proteinExistence type="predicted"/>
<organism evidence="2 3">
    <name type="scientific">Penicillium polonicum</name>
    <dbReference type="NCBI Taxonomy" id="60169"/>
    <lineage>
        <taxon>Eukaryota</taxon>
        <taxon>Fungi</taxon>
        <taxon>Dikarya</taxon>
        <taxon>Ascomycota</taxon>
        <taxon>Pezizomycotina</taxon>
        <taxon>Eurotiomycetes</taxon>
        <taxon>Eurotiomycetidae</taxon>
        <taxon>Eurotiales</taxon>
        <taxon>Aspergillaceae</taxon>
        <taxon>Penicillium</taxon>
    </lineage>
</organism>
<protein>
    <recommendedName>
        <fullName evidence="4">Protein kinase domain-containing protein</fullName>
    </recommendedName>
</protein>
<feature type="region of interest" description="Disordered" evidence="1">
    <location>
        <begin position="730"/>
        <end position="756"/>
    </location>
</feature>
<comment type="caution">
    <text evidence="2">The sequence shown here is derived from an EMBL/GenBank/DDBJ whole genome shotgun (WGS) entry which is preliminary data.</text>
</comment>
<evidence type="ECO:0000313" key="2">
    <source>
        <dbReference type="EMBL" id="OQD62951.1"/>
    </source>
</evidence>
<evidence type="ECO:0000256" key="1">
    <source>
        <dbReference type="SAM" id="MobiDB-lite"/>
    </source>
</evidence>
<evidence type="ECO:0008006" key="4">
    <source>
        <dbReference type="Google" id="ProtNLM"/>
    </source>
</evidence>
<feature type="compositionally biased region" description="Polar residues" evidence="1">
    <location>
        <begin position="475"/>
        <end position="486"/>
    </location>
</feature>
<keyword evidence="3" id="KW-1185">Reference proteome</keyword>
<dbReference type="Pfam" id="PF06293">
    <property type="entry name" value="Kdo"/>
    <property type="match status" value="1"/>
</dbReference>
<accession>A0A1V6NE48</accession>
<dbReference type="EMBL" id="MDYM01000010">
    <property type="protein sequence ID" value="OQD62951.1"/>
    <property type="molecule type" value="Genomic_DNA"/>
</dbReference>
<feature type="compositionally biased region" description="Basic and acidic residues" evidence="1">
    <location>
        <begin position="505"/>
        <end position="519"/>
    </location>
</feature>
<gene>
    <name evidence="2" type="ORF">PENPOL_c010G04804</name>
</gene>
<feature type="compositionally biased region" description="Polar residues" evidence="1">
    <location>
        <begin position="416"/>
        <end position="432"/>
    </location>
</feature>
<name>A0A1V6NE48_PENPO</name>
<feature type="region of interest" description="Disordered" evidence="1">
    <location>
        <begin position="404"/>
        <end position="519"/>
    </location>
</feature>
<dbReference type="AlphaFoldDB" id="A0A1V6NE48"/>